<dbReference type="InterPro" id="IPR025507">
    <property type="entry name" value="DUF4394"/>
</dbReference>
<dbReference type="Proteomes" id="UP000593765">
    <property type="component" value="Chromosome"/>
</dbReference>
<dbReference type="Pfam" id="PF14339">
    <property type="entry name" value="DUF4394"/>
    <property type="match status" value="1"/>
</dbReference>
<keyword evidence="4" id="KW-1185">Reference proteome</keyword>
<reference evidence="3 4" key="1">
    <citation type="submission" date="2020-10" db="EMBL/GenBank/DDBJ databases">
        <title>Wide distribution of Phycisphaera-like planctomycetes from WD2101 soil group in peatlands and genome analysis of the first cultivated representative.</title>
        <authorList>
            <person name="Dedysh S.N."/>
            <person name="Beletsky A.V."/>
            <person name="Ivanova A."/>
            <person name="Kulichevskaya I.S."/>
            <person name="Suzina N.E."/>
            <person name="Philippov D.A."/>
            <person name="Rakitin A.L."/>
            <person name="Mardanov A.V."/>
            <person name="Ravin N.V."/>
        </authorList>
    </citation>
    <scope>NUCLEOTIDE SEQUENCE [LARGE SCALE GENOMIC DNA]</scope>
    <source>
        <strain evidence="3 4">M1803</strain>
    </source>
</reference>
<dbReference type="RefSeq" id="WP_206293491.1">
    <property type="nucleotide sequence ID" value="NZ_CP063458.1"/>
</dbReference>
<feature type="signal peptide" evidence="1">
    <location>
        <begin position="1"/>
        <end position="24"/>
    </location>
</feature>
<protein>
    <submittedName>
        <fullName evidence="3">DUF4394 domain-containing protein</fullName>
    </submittedName>
</protein>
<gene>
    <name evidence="3" type="ORF">IPV69_03310</name>
</gene>
<organism evidence="3 4">
    <name type="scientific">Humisphaera borealis</name>
    <dbReference type="NCBI Taxonomy" id="2807512"/>
    <lineage>
        <taxon>Bacteria</taxon>
        <taxon>Pseudomonadati</taxon>
        <taxon>Planctomycetota</taxon>
        <taxon>Phycisphaerae</taxon>
        <taxon>Tepidisphaerales</taxon>
        <taxon>Tepidisphaeraceae</taxon>
        <taxon>Humisphaera</taxon>
    </lineage>
</organism>
<dbReference type="SUPFAM" id="SSF63825">
    <property type="entry name" value="YWTD domain"/>
    <property type="match status" value="1"/>
</dbReference>
<evidence type="ECO:0000256" key="1">
    <source>
        <dbReference type="SAM" id="SignalP"/>
    </source>
</evidence>
<evidence type="ECO:0000259" key="2">
    <source>
        <dbReference type="Pfam" id="PF14339"/>
    </source>
</evidence>
<feature type="chain" id="PRO_5034972554" evidence="1">
    <location>
        <begin position="25"/>
        <end position="293"/>
    </location>
</feature>
<sequence>MHRIHSTAGVAVLAMLTTAGSASAAQIYALNSANQIASFDSESPGTVSAPVNLSQSGFVDIDFSPANGKLYGITAAGVVYTINPATGAAVLAASPNPSTAFNGIVINRMDFNPAADRMRIFGTGATQNFRMVPDATAITAPQTGSPGDVTADGNFTGVAGAVLVGSAYTNNFDGVPAANTTLYSIDTNADQLIIHSVGPAFNTIAAVGPLNFAVGSNVGFDIAQNGVSYLSDGNAFYSVNLATGGLTSKGTIGAGAGSVTSLAATAVPEPTVAGLALFAAAGLLARRRVARGV</sequence>
<dbReference type="AlphaFoldDB" id="A0A7M2X0Z8"/>
<proteinExistence type="predicted"/>
<evidence type="ECO:0000313" key="3">
    <source>
        <dbReference type="EMBL" id="QOV90410.1"/>
    </source>
</evidence>
<feature type="domain" description="DUF4394" evidence="2">
    <location>
        <begin position="36"/>
        <end position="263"/>
    </location>
</feature>
<evidence type="ECO:0000313" key="4">
    <source>
        <dbReference type="Proteomes" id="UP000593765"/>
    </source>
</evidence>
<keyword evidence="1" id="KW-0732">Signal</keyword>
<name>A0A7M2X0Z8_9BACT</name>
<dbReference type="EMBL" id="CP063458">
    <property type="protein sequence ID" value="QOV90410.1"/>
    <property type="molecule type" value="Genomic_DNA"/>
</dbReference>
<dbReference type="KEGG" id="hbs:IPV69_03310"/>
<accession>A0A7M2X0Z8</accession>